<reference evidence="2 3" key="1">
    <citation type="submission" date="2017-05" db="EMBL/GenBank/DDBJ databases">
        <title>Genome of Polynucleobacter sp. MWH-Feld-100.</title>
        <authorList>
            <person name="Hahn M.W."/>
        </authorList>
    </citation>
    <scope>NUCLEOTIDE SEQUENCE [LARGE SCALE GENOMIC DNA]</scope>
    <source>
        <strain evidence="2 3">MWH-Feld-100</strain>
    </source>
</reference>
<feature type="signal peptide" evidence="1">
    <location>
        <begin position="1"/>
        <end position="20"/>
    </location>
</feature>
<comment type="caution">
    <text evidence="2">The sequence shown here is derived from an EMBL/GenBank/DDBJ whole genome shotgun (WGS) entry which is preliminary data.</text>
</comment>
<evidence type="ECO:0008006" key="4">
    <source>
        <dbReference type="Google" id="ProtNLM"/>
    </source>
</evidence>
<gene>
    <name evidence="2" type="ORF">CBI31_02755</name>
</gene>
<protein>
    <recommendedName>
        <fullName evidence="4">Alpha/beta hydrolase</fullName>
    </recommendedName>
</protein>
<dbReference type="EMBL" id="NGUP01000001">
    <property type="protein sequence ID" value="OWS71166.1"/>
    <property type="molecule type" value="Genomic_DNA"/>
</dbReference>
<feature type="chain" id="PRO_5012151642" description="Alpha/beta hydrolase" evidence="1">
    <location>
        <begin position="21"/>
        <end position="248"/>
    </location>
</feature>
<dbReference type="Proteomes" id="UP000197528">
    <property type="component" value="Unassembled WGS sequence"/>
</dbReference>
<keyword evidence="1" id="KW-0732">Signal</keyword>
<evidence type="ECO:0000256" key="1">
    <source>
        <dbReference type="SAM" id="SignalP"/>
    </source>
</evidence>
<dbReference type="AlphaFoldDB" id="A0A254Q0V5"/>
<sequence>MVARTLLALYLCQVAFMAQGQVFDVPHQQDAPTRTLFVGVQNPKALVLLFPGGGGMLRLKDDGSMRNQHTFVRSLAQWDQYQIAAVLVDTPYDLGDLRRGDRRNEDDHLKRVGEVVSFYKSKTGLPIWIFGHSMGTSTATYFVNQLNEDSKKLTGIIIAGTVRTALLDDRVRLPVAAIHHQQDECKGTPPSASQDIISGRPKNYISRFEVIEGGISEGDVCVSFAYHGFNQTEPEFIKRAAQFILNQK</sequence>
<accession>A0A254Q0V5</accession>
<keyword evidence="3" id="KW-1185">Reference proteome</keyword>
<name>A0A254Q0V5_9BURK</name>
<proteinExistence type="predicted"/>
<organism evidence="2 3">
    <name type="scientific">Polynucleobacter campilacus</name>
    <dbReference type="NCBI Taxonomy" id="1743163"/>
    <lineage>
        <taxon>Bacteria</taxon>
        <taxon>Pseudomonadati</taxon>
        <taxon>Pseudomonadota</taxon>
        <taxon>Betaproteobacteria</taxon>
        <taxon>Burkholderiales</taxon>
        <taxon>Burkholderiaceae</taxon>
        <taxon>Polynucleobacter</taxon>
    </lineage>
</organism>
<dbReference type="SUPFAM" id="SSF53474">
    <property type="entry name" value="alpha/beta-Hydrolases"/>
    <property type="match status" value="1"/>
</dbReference>
<dbReference type="Gene3D" id="3.40.50.1820">
    <property type="entry name" value="alpha/beta hydrolase"/>
    <property type="match status" value="1"/>
</dbReference>
<evidence type="ECO:0000313" key="2">
    <source>
        <dbReference type="EMBL" id="OWS71166.1"/>
    </source>
</evidence>
<evidence type="ECO:0000313" key="3">
    <source>
        <dbReference type="Proteomes" id="UP000197528"/>
    </source>
</evidence>
<dbReference type="InterPro" id="IPR029058">
    <property type="entry name" value="AB_hydrolase_fold"/>
</dbReference>